<dbReference type="Pfam" id="PF00155">
    <property type="entry name" value="Aminotran_1_2"/>
    <property type="match status" value="1"/>
</dbReference>
<feature type="modified residue" description="N6-(pyridoxal phosphate)lysine" evidence="6">
    <location>
        <position position="216"/>
    </location>
</feature>
<dbReference type="HAMAP" id="MF_01513">
    <property type="entry name" value="Phe_aminotrans_2"/>
    <property type="match status" value="1"/>
</dbReference>
<feature type="domain" description="Aminotransferase class I/classII large" evidence="7">
    <location>
        <begin position="24"/>
        <end position="340"/>
    </location>
</feature>
<dbReference type="CDD" id="cd00609">
    <property type="entry name" value="AAT_like"/>
    <property type="match status" value="1"/>
</dbReference>
<evidence type="ECO:0000256" key="2">
    <source>
        <dbReference type="ARBA" id="ARBA00011738"/>
    </source>
</evidence>
<comment type="catalytic activity">
    <reaction evidence="6">
        <text>an aromatic L-alpha-amino acid + 2-oxoglutarate = an aromatic oxo-acid + L-glutamate</text>
        <dbReference type="Rhea" id="RHEA:17533"/>
        <dbReference type="ChEBI" id="CHEBI:16810"/>
        <dbReference type="ChEBI" id="CHEBI:29985"/>
        <dbReference type="ChEBI" id="CHEBI:73309"/>
        <dbReference type="ChEBI" id="CHEBI:84824"/>
        <dbReference type="EC" id="2.6.1.57"/>
    </reaction>
</comment>
<evidence type="ECO:0000256" key="1">
    <source>
        <dbReference type="ARBA" id="ARBA00001933"/>
    </source>
</evidence>
<dbReference type="InterPro" id="IPR024892">
    <property type="entry name" value="ArAT"/>
</dbReference>
<comment type="caution">
    <text evidence="8">The sequence shown here is derived from an EMBL/GenBank/DDBJ whole genome shotgun (WGS) entry which is preliminary data.</text>
</comment>
<dbReference type="EC" id="2.6.1.57" evidence="6"/>
<keyword evidence="3 6" id="KW-0032">Aminotransferase</keyword>
<dbReference type="InterPro" id="IPR015424">
    <property type="entry name" value="PyrdxlP-dep_Trfase"/>
</dbReference>
<dbReference type="NCBIfam" id="NF002878">
    <property type="entry name" value="PRK03321.1"/>
    <property type="match status" value="1"/>
</dbReference>
<dbReference type="GO" id="GO:0004400">
    <property type="term" value="F:histidinol-phosphate transaminase activity"/>
    <property type="evidence" value="ECO:0007669"/>
    <property type="project" value="UniProtKB-EC"/>
</dbReference>
<proteinExistence type="inferred from homology"/>
<name>A0ABS9TSP8_9PSEU</name>
<dbReference type="Proteomes" id="UP001299970">
    <property type="component" value="Unassembled WGS sequence"/>
</dbReference>
<comment type="function">
    <text evidence="6">Aminotransferase that catalyzes the conversion of aromatic amino acids and 2-oxoglutarate into corresponding aromatic oxo acids and L-glutamate.</text>
</comment>
<evidence type="ECO:0000256" key="5">
    <source>
        <dbReference type="ARBA" id="ARBA00022898"/>
    </source>
</evidence>
<evidence type="ECO:0000256" key="3">
    <source>
        <dbReference type="ARBA" id="ARBA00022576"/>
    </source>
</evidence>
<sequence>MPLIRPDLDTLPAYVPGRAIAGAIKLASNEVSLPPTAPVLAAIAEAAAAGNRYPDLAVTGLTARLAEHLGVDTGRISIGCGSVSLCQQLVQATCLEPSDEVVFAWRSFESYPIVAHIGGATMRRVPLDADFRHDIDGMIAAVTPKTRLVLVCSPNNPTGTVVTRAEMERLLTAVGPDVLVALDEAYFEYVDDPAAVDGMALVDAYPNLVVLRTFSKAYRLAALRVGYSVSTPEVAAALRKVCSPFSVSSVAQAGAIAALDNADELLAACTDVKSERIRVRDVLLQAGYPVPPTQANFVWLPLGERTAPFDAHCLDNKVIVRPFASDGVRVTVSAPEENDAFLAAAQSFVD</sequence>
<evidence type="ECO:0000256" key="6">
    <source>
        <dbReference type="HAMAP-Rule" id="MF_01513"/>
    </source>
</evidence>
<dbReference type="PANTHER" id="PTHR43643:SF3">
    <property type="entry name" value="HISTIDINOL-PHOSPHATE AMINOTRANSFERASE"/>
    <property type="match status" value="1"/>
</dbReference>
<comment type="subunit">
    <text evidence="2 6">Homodimer.</text>
</comment>
<dbReference type="InterPro" id="IPR015421">
    <property type="entry name" value="PyrdxlP-dep_Trfase_major"/>
</dbReference>
<dbReference type="EMBL" id="JAKXMK010000046">
    <property type="protein sequence ID" value="MCH6171579.1"/>
    <property type="molecule type" value="Genomic_DNA"/>
</dbReference>
<dbReference type="PANTHER" id="PTHR43643">
    <property type="entry name" value="HISTIDINOL-PHOSPHATE AMINOTRANSFERASE 2"/>
    <property type="match status" value="1"/>
</dbReference>
<reference evidence="8 9" key="1">
    <citation type="submission" date="2022-03" db="EMBL/GenBank/DDBJ databases">
        <title>Pseudonocardia alaer sp. nov., a novel actinomycete isolated from reed forest soil.</title>
        <authorList>
            <person name="Wang L."/>
        </authorList>
    </citation>
    <scope>NUCLEOTIDE SEQUENCE [LARGE SCALE GENOMIC DNA]</scope>
    <source>
        <strain evidence="8 9">Y-16303</strain>
    </source>
</reference>
<dbReference type="SUPFAM" id="SSF53383">
    <property type="entry name" value="PLP-dependent transferases"/>
    <property type="match status" value="1"/>
</dbReference>
<accession>A0ABS9TSP8</accession>
<dbReference type="InterPro" id="IPR050106">
    <property type="entry name" value="HistidinolP_aminotransfase"/>
</dbReference>
<organism evidence="8 9">
    <name type="scientific">Pseudonocardia alaniniphila</name>
    <dbReference type="NCBI Taxonomy" id="75291"/>
    <lineage>
        <taxon>Bacteria</taxon>
        <taxon>Bacillati</taxon>
        <taxon>Actinomycetota</taxon>
        <taxon>Actinomycetes</taxon>
        <taxon>Pseudonocardiales</taxon>
        <taxon>Pseudonocardiaceae</taxon>
        <taxon>Pseudonocardia</taxon>
    </lineage>
</organism>
<keyword evidence="9" id="KW-1185">Reference proteome</keyword>
<dbReference type="InterPro" id="IPR004839">
    <property type="entry name" value="Aminotransferase_I/II_large"/>
</dbReference>
<keyword evidence="4 6" id="KW-0808">Transferase</keyword>
<dbReference type="Gene3D" id="3.90.1150.10">
    <property type="entry name" value="Aspartate Aminotransferase, domain 1"/>
    <property type="match status" value="1"/>
</dbReference>
<dbReference type="Gene3D" id="3.40.640.10">
    <property type="entry name" value="Type I PLP-dependent aspartate aminotransferase-like (Major domain)"/>
    <property type="match status" value="1"/>
</dbReference>
<dbReference type="HAMAP" id="MF_01023">
    <property type="entry name" value="HisC_aminotrans_2"/>
    <property type="match status" value="1"/>
</dbReference>
<dbReference type="InterPro" id="IPR005861">
    <property type="entry name" value="HisP_aminotrans"/>
</dbReference>
<evidence type="ECO:0000259" key="7">
    <source>
        <dbReference type="Pfam" id="PF00155"/>
    </source>
</evidence>
<comment type="cofactor">
    <cofactor evidence="1 6">
        <name>pyridoxal 5'-phosphate</name>
        <dbReference type="ChEBI" id="CHEBI:597326"/>
    </cofactor>
</comment>
<comment type="similarity">
    <text evidence="6">Belongs to the class-II pyridoxal-phosphate-dependent aminotransferase family.</text>
</comment>
<evidence type="ECO:0000313" key="9">
    <source>
        <dbReference type="Proteomes" id="UP001299970"/>
    </source>
</evidence>
<dbReference type="InterPro" id="IPR015422">
    <property type="entry name" value="PyrdxlP-dep_Trfase_small"/>
</dbReference>
<gene>
    <name evidence="6" type="primary">pat</name>
    <name evidence="8" type="ORF">MMF94_38320</name>
</gene>
<protein>
    <recommendedName>
        <fullName evidence="6">Aromatic amino acid aminotransferase</fullName>
        <shortName evidence="6">ArAT</shortName>
        <ecNumber evidence="6">2.6.1.57</ecNumber>
    </recommendedName>
</protein>
<keyword evidence="5 6" id="KW-0663">Pyridoxal phosphate</keyword>
<evidence type="ECO:0000313" key="8">
    <source>
        <dbReference type="EMBL" id="MCH6171579.1"/>
    </source>
</evidence>
<evidence type="ECO:0000256" key="4">
    <source>
        <dbReference type="ARBA" id="ARBA00022679"/>
    </source>
</evidence>
<dbReference type="RefSeq" id="WP_241042383.1">
    <property type="nucleotide sequence ID" value="NZ_BAAAJF010000016.1"/>
</dbReference>